<organism evidence="2 3">
    <name type="scientific">Pendulispora rubella</name>
    <dbReference type="NCBI Taxonomy" id="2741070"/>
    <lineage>
        <taxon>Bacteria</taxon>
        <taxon>Pseudomonadati</taxon>
        <taxon>Myxococcota</taxon>
        <taxon>Myxococcia</taxon>
        <taxon>Myxococcales</taxon>
        <taxon>Sorangiineae</taxon>
        <taxon>Pendulisporaceae</taxon>
        <taxon>Pendulispora</taxon>
    </lineage>
</organism>
<name>A0ABZ2LAU7_9BACT</name>
<evidence type="ECO:0000256" key="1">
    <source>
        <dbReference type="SAM" id="SignalP"/>
    </source>
</evidence>
<dbReference type="EMBL" id="CP089983">
    <property type="protein sequence ID" value="WXB08047.1"/>
    <property type="molecule type" value="Genomic_DNA"/>
</dbReference>
<dbReference type="Gene3D" id="2.60.40.3140">
    <property type="match status" value="1"/>
</dbReference>
<accession>A0ABZ2LAU7</accession>
<keyword evidence="3" id="KW-1185">Reference proteome</keyword>
<evidence type="ECO:0000313" key="2">
    <source>
        <dbReference type="EMBL" id="WXB08047.1"/>
    </source>
</evidence>
<dbReference type="PROSITE" id="PS51257">
    <property type="entry name" value="PROKAR_LIPOPROTEIN"/>
    <property type="match status" value="1"/>
</dbReference>
<keyword evidence="1" id="KW-0732">Signal</keyword>
<sequence length="1266" mass="135505">MRALAWLAVLPMLATACAGKTPQAQTPVSDRSAISKVVNATREEALGDPNRAKRMHLDALEGLPPATDPWHPILVQASLDALVARRISALQELTEDAGLVYRTHEAKDPVAERLPRIYEKIAGPFGKGLVARALEDMAVHDGDWETAERWRARSGCAREATVVGPLAWASITGVREKDPLEAFDAPLAARYEPVGPFAVPPAPIAVRGHGCNIDLSAPSTDRGVRDVVVDLKVPAAGTIGVALRASSAATLRVGGKLVIERPYELGDNAVVRMAYVKVERGTVRVVARIGTTEDNETVEIDAWDASGQPLAAHAPSAGERATARALEGEMIPYPAARTAEEKVALALGAMGANDGRTAERVLSENARAGAATPETLLVYARAVDTALDLPPVYRSERARAAYERLLEAWPGAWEAVLSHAVLAGVRRGQGEARIETLRDLDAHRGKVGPAGAAVLDAFDAAESARDALFDRARTALDRAAKPLEGTALLHEAKRVAIERGPVERVRFACGEAPPNDRAGLMCYDALRATGDAKGAAVELERLRRLFGAPDVYLTLSLRDALIAGDRGAAQSAYEAMLPGERTLHGLTSTRALENSWRTGSWPIPSVALDKKLVRDLLALAPDARDAPFGVAPLLLAAGEDPFAPFAGVAERAVATDRAQPIMAHAATVVLAHDERYDIDPRGLLHYRMLDVRRVSGTTDVESNAQAAPAAISGKTSGRVLRRRIFKKDGRILEPDATPNAAQSHADLAQLEQGDTVEAIYEGWALPSETGDIGIDTPDLLPERTAIANASIEIRLPKALKVAMWSHPLLGKAAQTAEGDRKTLRWSLKDRAGRRQEDGTPKMDRNVAVSLSTTSWGEVARALRETLASFDEHDPEVTAWAREASKGKTASRELVTAVVEAAGTTVREASQGVLSDFGVGGTQGPQQNTARTILTEHEGSRTWLIVRALRELGVPARIAIAEEEPYSADPNFPPEFGRFLHPLAVARVPDGMGAFEDVWIDADVPGPPLPAGRISPELRGRMMLDQDGKMVAISATSAGQGAASAESERDEVDVRLVLDDRGDAKGTFRATLRGRAAQDIAEALVRVVGVERQRALRNVVLAWVPFASVDDVALSSTEGSWQVSLRADIRVGGYAQVEGAKRSWVLPGVAPIHVVFPRAFVTTLGSAYASVGAREDALAINRAMQYHAHWRIELPKSAKVLVKPAPFELKTGPLDAQRRVSVEGTALEDDFVLSIATSTISKGQYGAFVANAHRTDDAFLASTRIAP</sequence>
<gene>
    <name evidence="2" type="ORF">LVJ94_12490</name>
</gene>
<dbReference type="RefSeq" id="WP_394837722.1">
    <property type="nucleotide sequence ID" value="NZ_CP089929.1"/>
</dbReference>
<evidence type="ECO:0008006" key="4">
    <source>
        <dbReference type="Google" id="ProtNLM"/>
    </source>
</evidence>
<feature type="chain" id="PRO_5045309446" description="DUF3857 domain-containing protein" evidence="1">
    <location>
        <begin position="19"/>
        <end position="1266"/>
    </location>
</feature>
<feature type="signal peptide" evidence="1">
    <location>
        <begin position="1"/>
        <end position="18"/>
    </location>
</feature>
<dbReference type="Proteomes" id="UP001374803">
    <property type="component" value="Chromosome"/>
</dbReference>
<protein>
    <recommendedName>
        <fullName evidence="4">DUF3857 domain-containing protein</fullName>
    </recommendedName>
</protein>
<reference evidence="2" key="1">
    <citation type="submission" date="2021-12" db="EMBL/GenBank/DDBJ databases">
        <title>Discovery of the Pendulisporaceae a myxobacterial family with distinct sporulation behavior and unique specialized metabolism.</title>
        <authorList>
            <person name="Garcia R."/>
            <person name="Popoff A."/>
            <person name="Bader C.D."/>
            <person name="Loehr J."/>
            <person name="Walesch S."/>
            <person name="Walt C."/>
            <person name="Boldt J."/>
            <person name="Bunk B."/>
            <person name="Haeckl F.J.F.P.J."/>
            <person name="Gunesch A.P."/>
            <person name="Birkelbach J."/>
            <person name="Nuebel U."/>
            <person name="Pietschmann T."/>
            <person name="Bach T."/>
            <person name="Mueller R."/>
        </authorList>
    </citation>
    <scope>NUCLEOTIDE SEQUENCE</scope>
    <source>
        <strain evidence="2">MSr11367</strain>
    </source>
</reference>
<proteinExistence type="predicted"/>
<evidence type="ECO:0000313" key="3">
    <source>
        <dbReference type="Proteomes" id="UP001374803"/>
    </source>
</evidence>